<accession>A0A814KCK8</accession>
<name>A0A814KCK8_9BILA</name>
<gene>
    <name evidence="1" type="ORF">OXX778_LOCUS18666</name>
</gene>
<proteinExistence type="predicted"/>
<dbReference type="AlphaFoldDB" id="A0A814KCK8"/>
<evidence type="ECO:0000313" key="2">
    <source>
        <dbReference type="Proteomes" id="UP000663879"/>
    </source>
</evidence>
<dbReference type="Proteomes" id="UP000663879">
    <property type="component" value="Unassembled WGS sequence"/>
</dbReference>
<sequence length="733" mass="85932">MFVNETNSGLKKDKCENEIIDSQGDLIPFDKFKGTTENLIQEAYIPTSPVDDEKELNHQIQNSFFKEILIDNLFNGSRTDMNEFFMAIFSLKIKHNLNTKTIDDILKLFNMVLPEGNKCPKSFSKIEKFLSFPEKNYQVYFFCHNCNSISQNEKELSILNTKKNICDSCLNEISPFVTFDIESQIRRKLQNANLFKQIIKMNLERSEKNSSTDINDGTIYRNALKKSNNFLISLILNTDGAPITNSKHYNMWPLFGTISELEPSSRESFKNMITLGIWLSKEKPSYDHFIRNSVNELIDLKDKICNINDYEFQIRVQSIIMDLPAKAAVLNIKQFNGQFGCLYCYHPGEHSRIFNKRIYPPAKFEKRNDDAFKLISQIAAENKEPLFGIKGINPLQEIISLPSQAPLDYMHLILQGHSKWLIKQFFFSDRSNDYFIGHKITEINGLLKKQKVPHNISRSIKLIDDKLKLKSNELKYFLFYQSIPIFLNILPSFYFNIYASYVFAVRILYEPIKSSETIDYANDILENYLNSLEDAFGMFAYDYTAHAHLHLADQVKNHGPLYCHSQFVFEGAIFNFKNRMHGTKGYLNQLINEINNEMVFRSKLDKEHFVSDEIFSFCYKNSNNFKLEKSNFDKNHIMQPSGLKNLNDNDKKIFTDYFKFTYDSIKNVFCGERLYLDKKVYHSLSYRRKNNSNSYTVSLKIKDTIFYGEIDFYFKYDNQEYCFINIFENRLNS</sequence>
<protein>
    <submittedName>
        <fullName evidence="1">Uncharacterized protein</fullName>
    </submittedName>
</protein>
<comment type="caution">
    <text evidence="1">The sequence shown here is derived from an EMBL/GenBank/DDBJ whole genome shotgun (WGS) entry which is preliminary data.</text>
</comment>
<dbReference type="EMBL" id="CAJNOC010005272">
    <property type="protein sequence ID" value="CAF1047635.1"/>
    <property type="molecule type" value="Genomic_DNA"/>
</dbReference>
<dbReference type="PANTHER" id="PTHR46579">
    <property type="entry name" value="F5/8 TYPE C DOMAIN-CONTAINING PROTEIN-RELATED"/>
    <property type="match status" value="1"/>
</dbReference>
<reference evidence="1" key="1">
    <citation type="submission" date="2021-02" db="EMBL/GenBank/DDBJ databases">
        <authorList>
            <person name="Nowell W R."/>
        </authorList>
    </citation>
    <scope>NUCLEOTIDE SEQUENCE</scope>
    <source>
        <strain evidence="1">Ploen Becks lab</strain>
    </source>
</reference>
<organism evidence="1 2">
    <name type="scientific">Brachionus calyciflorus</name>
    <dbReference type="NCBI Taxonomy" id="104777"/>
    <lineage>
        <taxon>Eukaryota</taxon>
        <taxon>Metazoa</taxon>
        <taxon>Spiralia</taxon>
        <taxon>Gnathifera</taxon>
        <taxon>Rotifera</taxon>
        <taxon>Eurotatoria</taxon>
        <taxon>Monogononta</taxon>
        <taxon>Pseudotrocha</taxon>
        <taxon>Ploima</taxon>
        <taxon>Brachionidae</taxon>
        <taxon>Brachionus</taxon>
    </lineage>
</organism>
<dbReference type="PANTHER" id="PTHR46579:SF1">
    <property type="entry name" value="F5_8 TYPE C DOMAIN-CONTAINING PROTEIN"/>
    <property type="match status" value="1"/>
</dbReference>
<keyword evidence="2" id="KW-1185">Reference proteome</keyword>
<evidence type="ECO:0000313" key="1">
    <source>
        <dbReference type="EMBL" id="CAF1047635.1"/>
    </source>
</evidence>
<dbReference type="InterPro" id="IPR009667">
    <property type="entry name" value="DUF1258"/>
</dbReference>
<dbReference type="OrthoDB" id="10053223at2759"/>
<feature type="non-terminal residue" evidence="1">
    <location>
        <position position="1"/>
    </location>
</feature>
<dbReference type="Pfam" id="PF06869">
    <property type="entry name" value="DUF1258"/>
    <property type="match status" value="1"/>
</dbReference>